<keyword evidence="1" id="KW-0805">Transcription regulation</keyword>
<dbReference type="AlphaFoldDB" id="A0A5N6S0L8"/>
<dbReference type="InterPro" id="IPR003313">
    <property type="entry name" value="AraC-bd"/>
</dbReference>
<reference evidence="5 6" key="1">
    <citation type="submission" date="2018-04" db="EMBL/GenBank/DDBJ databases">
        <authorList>
            <person name="Eckel V.P."/>
            <person name="Vogel R.F."/>
        </authorList>
    </citation>
    <scope>NUCLEOTIDE SEQUENCE [LARGE SCALE GENOMIC DNA]</scope>
    <source>
        <strain evidence="6">TMW 2.1764</strain>
    </source>
</reference>
<name>A0A5N6S0L8_9BIFI</name>
<protein>
    <submittedName>
        <fullName evidence="5">AraC family transcriptional regulator</fullName>
    </submittedName>
</protein>
<evidence type="ECO:0000256" key="2">
    <source>
        <dbReference type="ARBA" id="ARBA00023125"/>
    </source>
</evidence>
<dbReference type="EMBL" id="QDAG01000007">
    <property type="protein sequence ID" value="KAE8127809.1"/>
    <property type="molecule type" value="Genomic_DNA"/>
</dbReference>
<dbReference type="CDD" id="cd06976">
    <property type="entry name" value="cupin_MtlR-like_N"/>
    <property type="match status" value="1"/>
</dbReference>
<evidence type="ECO:0000259" key="4">
    <source>
        <dbReference type="PROSITE" id="PS01124"/>
    </source>
</evidence>
<keyword evidence="3" id="KW-0804">Transcription</keyword>
<dbReference type="GO" id="GO:0003700">
    <property type="term" value="F:DNA-binding transcription factor activity"/>
    <property type="evidence" value="ECO:0007669"/>
    <property type="project" value="InterPro"/>
</dbReference>
<dbReference type="OrthoDB" id="9799345at2"/>
<evidence type="ECO:0000313" key="5">
    <source>
        <dbReference type="EMBL" id="KAE8127809.1"/>
    </source>
</evidence>
<organism evidence="5 6">
    <name type="scientific">Bifidobacterium tibiigranuli</name>
    <dbReference type="NCBI Taxonomy" id="2172043"/>
    <lineage>
        <taxon>Bacteria</taxon>
        <taxon>Bacillati</taxon>
        <taxon>Actinomycetota</taxon>
        <taxon>Actinomycetes</taxon>
        <taxon>Bifidobacteriales</taxon>
        <taxon>Bifidobacteriaceae</taxon>
        <taxon>Bifidobacterium</taxon>
    </lineage>
</organism>
<dbReference type="Proteomes" id="UP000325415">
    <property type="component" value="Unassembled WGS sequence"/>
</dbReference>
<keyword evidence="2" id="KW-0238">DNA-binding</keyword>
<dbReference type="GeneID" id="78127591"/>
<gene>
    <name evidence="5" type="ORF">DDE84_07845</name>
</gene>
<dbReference type="InterPro" id="IPR014710">
    <property type="entry name" value="RmlC-like_jellyroll"/>
</dbReference>
<evidence type="ECO:0000256" key="1">
    <source>
        <dbReference type="ARBA" id="ARBA00023015"/>
    </source>
</evidence>
<dbReference type="Pfam" id="PF02311">
    <property type="entry name" value="AraC_binding"/>
    <property type="match status" value="1"/>
</dbReference>
<dbReference type="InterPro" id="IPR011051">
    <property type="entry name" value="RmlC_Cupin_sf"/>
</dbReference>
<dbReference type="InterPro" id="IPR009057">
    <property type="entry name" value="Homeodomain-like_sf"/>
</dbReference>
<sequence>MSSLPGNVGGRPDSGSLEVIVPDGGTAIRWTSHGYPNSLAKWHYHPQIEIHLIREGSGQFMAGDGLMSFEAGHVALIGSNLPHNWISDIRPGERLAHRDVLCHVRPQTIRMLSSVFPETAGFEQVLRRALHAVVLSGESARQAADLLVAMGEHDEDRRVADLIAILSIFEHASPDESRTLVTPEYNPMVAVGAEDGINAAISYISKHLDEVSLQDAADAASMSPSTFSRFFKRVAGIGFADFVRRLRIGRACRLLSCTDMPVARIQRMSGYSNASNFNRRFLEETGLTPSAYRKNYSPR</sequence>
<dbReference type="SUPFAM" id="SSF46689">
    <property type="entry name" value="Homeodomain-like"/>
    <property type="match status" value="2"/>
</dbReference>
<dbReference type="RefSeq" id="WP_152581133.1">
    <property type="nucleotide sequence ID" value="NZ_JALCCS010000050.1"/>
</dbReference>
<dbReference type="SMART" id="SM00342">
    <property type="entry name" value="HTH_ARAC"/>
    <property type="match status" value="1"/>
</dbReference>
<evidence type="ECO:0000313" key="6">
    <source>
        <dbReference type="Proteomes" id="UP000325415"/>
    </source>
</evidence>
<dbReference type="InterPro" id="IPR018060">
    <property type="entry name" value="HTH_AraC"/>
</dbReference>
<dbReference type="Gene3D" id="1.10.10.60">
    <property type="entry name" value="Homeodomain-like"/>
    <property type="match status" value="2"/>
</dbReference>
<dbReference type="PANTHER" id="PTHR43280">
    <property type="entry name" value="ARAC-FAMILY TRANSCRIPTIONAL REGULATOR"/>
    <property type="match status" value="1"/>
</dbReference>
<dbReference type="Pfam" id="PF12833">
    <property type="entry name" value="HTH_18"/>
    <property type="match status" value="1"/>
</dbReference>
<feature type="domain" description="HTH araC/xylS-type" evidence="4">
    <location>
        <begin position="198"/>
        <end position="295"/>
    </location>
</feature>
<dbReference type="PROSITE" id="PS01124">
    <property type="entry name" value="HTH_ARAC_FAMILY_2"/>
    <property type="match status" value="1"/>
</dbReference>
<comment type="caution">
    <text evidence="5">The sequence shown here is derived from an EMBL/GenBank/DDBJ whole genome shotgun (WGS) entry which is preliminary data.</text>
</comment>
<dbReference type="PANTHER" id="PTHR43280:SF27">
    <property type="entry name" value="TRANSCRIPTIONAL REGULATOR MTLR"/>
    <property type="match status" value="1"/>
</dbReference>
<dbReference type="GO" id="GO:0043565">
    <property type="term" value="F:sequence-specific DNA binding"/>
    <property type="evidence" value="ECO:0007669"/>
    <property type="project" value="InterPro"/>
</dbReference>
<accession>A0A5N6S0L8</accession>
<evidence type="ECO:0000256" key="3">
    <source>
        <dbReference type="ARBA" id="ARBA00023163"/>
    </source>
</evidence>
<dbReference type="Gene3D" id="2.60.120.10">
    <property type="entry name" value="Jelly Rolls"/>
    <property type="match status" value="1"/>
</dbReference>
<keyword evidence="6" id="KW-1185">Reference proteome</keyword>
<proteinExistence type="predicted"/>
<dbReference type="SUPFAM" id="SSF51182">
    <property type="entry name" value="RmlC-like cupins"/>
    <property type="match status" value="1"/>
</dbReference>